<evidence type="ECO:0000256" key="1">
    <source>
        <dbReference type="ARBA" id="ARBA00022630"/>
    </source>
</evidence>
<proteinExistence type="predicted"/>
<dbReference type="PANTHER" id="PTHR43408">
    <property type="entry name" value="FMN REDUCTASE (NADPH)"/>
    <property type="match status" value="1"/>
</dbReference>
<dbReference type="SUPFAM" id="SSF52218">
    <property type="entry name" value="Flavoproteins"/>
    <property type="match status" value="1"/>
</dbReference>
<gene>
    <name evidence="5" type="ORF">FHU37_001285</name>
</gene>
<feature type="domain" description="NADPH-dependent FMN reductase-like" evidence="4">
    <location>
        <begin position="6"/>
        <end position="145"/>
    </location>
</feature>
<dbReference type="RefSeq" id="WP_179813248.1">
    <property type="nucleotide sequence ID" value="NZ_JACBZD010000001.1"/>
</dbReference>
<dbReference type="AlphaFoldDB" id="A0A853A1E5"/>
<dbReference type="PANTHER" id="PTHR43408:SF2">
    <property type="entry name" value="FMN REDUCTASE (NADPH)"/>
    <property type="match status" value="1"/>
</dbReference>
<dbReference type="InterPro" id="IPR029039">
    <property type="entry name" value="Flavoprotein-like_sf"/>
</dbReference>
<dbReference type="InterPro" id="IPR005025">
    <property type="entry name" value="FMN_Rdtase-like_dom"/>
</dbReference>
<comment type="caution">
    <text evidence="5">The sequence shown here is derived from an EMBL/GenBank/DDBJ whole genome shotgun (WGS) entry which is preliminary data.</text>
</comment>
<dbReference type="EMBL" id="JACBZD010000001">
    <property type="protein sequence ID" value="NYI04342.1"/>
    <property type="molecule type" value="Genomic_DNA"/>
</dbReference>
<dbReference type="Pfam" id="PF03358">
    <property type="entry name" value="FMN_red"/>
    <property type="match status" value="1"/>
</dbReference>
<evidence type="ECO:0000259" key="4">
    <source>
        <dbReference type="Pfam" id="PF03358"/>
    </source>
</evidence>
<evidence type="ECO:0000256" key="3">
    <source>
        <dbReference type="ARBA" id="ARBA00023002"/>
    </source>
</evidence>
<keyword evidence="1" id="KW-0285">Flavoprotein</keyword>
<evidence type="ECO:0000256" key="2">
    <source>
        <dbReference type="ARBA" id="ARBA00022643"/>
    </source>
</evidence>
<protein>
    <submittedName>
        <fullName evidence="5">FMN reductase</fullName>
        <ecNumber evidence="5">1.5.1.38</ecNumber>
    </submittedName>
</protein>
<keyword evidence="3 5" id="KW-0560">Oxidoreductase</keyword>
<reference evidence="5 6" key="1">
    <citation type="submission" date="2020-07" db="EMBL/GenBank/DDBJ databases">
        <title>Sequencing the genomes of 1000 actinobacteria strains.</title>
        <authorList>
            <person name="Klenk H.-P."/>
        </authorList>
    </citation>
    <scope>NUCLEOTIDE SEQUENCE [LARGE SCALE GENOMIC DNA]</scope>
    <source>
        <strain evidence="5 6">DSM 42178</strain>
    </source>
</reference>
<evidence type="ECO:0000313" key="5">
    <source>
        <dbReference type="EMBL" id="NYI04342.1"/>
    </source>
</evidence>
<keyword evidence="2" id="KW-0288">FMN</keyword>
<dbReference type="Gene3D" id="3.40.50.360">
    <property type="match status" value="1"/>
</dbReference>
<dbReference type="Proteomes" id="UP000567795">
    <property type="component" value="Unassembled WGS sequence"/>
</dbReference>
<dbReference type="InterPro" id="IPR051814">
    <property type="entry name" value="NAD(P)H-dep_FMN_reductase"/>
</dbReference>
<name>A0A853A1E5_9ACTN</name>
<keyword evidence="6" id="KW-1185">Reference proteome</keyword>
<dbReference type="GO" id="GO:0052873">
    <property type="term" value="F:FMN reductase (NADPH) activity"/>
    <property type="evidence" value="ECO:0007669"/>
    <property type="project" value="UniProtKB-EC"/>
</dbReference>
<accession>A0A853A1E5</accession>
<evidence type="ECO:0000313" key="6">
    <source>
        <dbReference type="Proteomes" id="UP000567795"/>
    </source>
</evidence>
<dbReference type="EC" id="1.5.1.38" evidence="5"/>
<sequence length="191" mass="19071">MSTPAIVVLSGNPRPASRTLSAALSLAAAVRSAALPAPAEGDEVATVDLAELADGLLTGSSERLEAALATVRSARVLVVATPVYKAAYTGLLKSFLDRLPTDGLAGVVAVPVTVSASAGHRFVADVHLRPVLLELGAVLPTASLSLTEADLADLGAVLDGWVERSGPVLGALLAGPAPRGTIRPATAATSA</sequence>
<organism evidence="5 6">
    <name type="scientific">Allostreptomyces psammosilenae</name>
    <dbReference type="NCBI Taxonomy" id="1892865"/>
    <lineage>
        <taxon>Bacteria</taxon>
        <taxon>Bacillati</taxon>
        <taxon>Actinomycetota</taxon>
        <taxon>Actinomycetes</taxon>
        <taxon>Kitasatosporales</taxon>
        <taxon>Streptomycetaceae</taxon>
        <taxon>Allostreptomyces</taxon>
    </lineage>
</organism>